<dbReference type="Gene3D" id="3.10.10.10">
    <property type="entry name" value="HIV Type 1 Reverse Transcriptase, subunit A, domain 1"/>
    <property type="match status" value="1"/>
</dbReference>
<dbReference type="SUPFAM" id="SSF56672">
    <property type="entry name" value="DNA/RNA polymerases"/>
    <property type="match status" value="1"/>
</dbReference>
<protein>
    <submittedName>
        <fullName evidence="1">RNA-directed DNA polymerase-like protein</fullName>
    </submittedName>
</protein>
<dbReference type="GO" id="GO:0003964">
    <property type="term" value="F:RNA-directed DNA polymerase activity"/>
    <property type="evidence" value="ECO:0007669"/>
    <property type="project" value="UniProtKB-KW"/>
</dbReference>
<comment type="caution">
    <text evidence="1">The sequence shown here is derived from an EMBL/GenBank/DDBJ whole genome shotgun (WGS) entry which is preliminary data.</text>
</comment>
<keyword evidence="1" id="KW-0548">Nucleotidyltransferase</keyword>
<dbReference type="Proteomes" id="UP000325315">
    <property type="component" value="Unassembled WGS sequence"/>
</dbReference>
<proteinExistence type="predicted"/>
<keyword evidence="1" id="KW-0695">RNA-directed DNA polymerase</keyword>
<dbReference type="EMBL" id="SMMG02000009">
    <property type="protein sequence ID" value="KAA3461578.1"/>
    <property type="molecule type" value="Genomic_DNA"/>
</dbReference>
<reference evidence="2" key="1">
    <citation type="journal article" date="2019" name="Plant Biotechnol. J.">
        <title>Genome sequencing of the Australian wild diploid species Gossypium australe highlights disease resistance and delayed gland morphogenesis.</title>
        <authorList>
            <person name="Cai Y."/>
            <person name="Cai X."/>
            <person name="Wang Q."/>
            <person name="Wang P."/>
            <person name="Zhang Y."/>
            <person name="Cai C."/>
            <person name="Xu Y."/>
            <person name="Wang K."/>
            <person name="Zhou Z."/>
            <person name="Wang C."/>
            <person name="Geng S."/>
            <person name="Li B."/>
            <person name="Dong Q."/>
            <person name="Hou Y."/>
            <person name="Wang H."/>
            <person name="Ai P."/>
            <person name="Liu Z."/>
            <person name="Yi F."/>
            <person name="Sun M."/>
            <person name="An G."/>
            <person name="Cheng J."/>
            <person name="Zhang Y."/>
            <person name="Shi Q."/>
            <person name="Xie Y."/>
            <person name="Shi X."/>
            <person name="Chang Y."/>
            <person name="Huang F."/>
            <person name="Chen Y."/>
            <person name="Hong S."/>
            <person name="Mi L."/>
            <person name="Sun Q."/>
            <person name="Zhang L."/>
            <person name="Zhou B."/>
            <person name="Peng R."/>
            <person name="Zhang X."/>
            <person name="Liu F."/>
        </authorList>
    </citation>
    <scope>NUCLEOTIDE SEQUENCE [LARGE SCALE GENOMIC DNA]</scope>
    <source>
        <strain evidence="2">cv. PA1801</strain>
    </source>
</reference>
<accession>A0A5B6UWB3</accession>
<dbReference type="PANTHER" id="PTHR24559">
    <property type="entry name" value="TRANSPOSON TY3-I GAG-POL POLYPROTEIN"/>
    <property type="match status" value="1"/>
</dbReference>
<evidence type="ECO:0000313" key="2">
    <source>
        <dbReference type="Proteomes" id="UP000325315"/>
    </source>
</evidence>
<sequence>MGLFDYVLLDKVTIKNKYPLSKIEDLFDQLSGARVFSEIDLRSGYYQVKVKGDGIPRIVFHTRYGYYEFLVIPFGFTNAYAINKEEILRIALTGWQQDLFWVATIGKGCVCGYKKKGFCDVSGSLIREVMERAIILASNEVAVMVLVLIWKE</sequence>
<gene>
    <name evidence="1" type="ORF">EPI10_028137</name>
</gene>
<keyword evidence="1" id="KW-0808">Transferase</keyword>
<evidence type="ECO:0000313" key="1">
    <source>
        <dbReference type="EMBL" id="KAA3461578.1"/>
    </source>
</evidence>
<dbReference type="PANTHER" id="PTHR24559:SF444">
    <property type="entry name" value="REVERSE TRANSCRIPTASE DOMAIN-CONTAINING PROTEIN"/>
    <property type="match status" value="1"/>
</dbReference>
<dbReference type="OrthoDB" id="2431547at2759"/>
<dbReference type="InterPro" id="IPR043502">
    <property type="entry name" value="DNA/RNA_pol_sf"/>
</dbReference>
<organism evidence="1 2">
    <name type="scientific">Gossypium australe</name>
    <dbReference type="NCBI Taxonomy" id="47621"/>
    <lineage>
        <taxon>Eukaryota</taxon>
        <taxon>Viridiplantae</taxon>
        <taxon>Streptophyta</taxon>
        <taxon>Embryophyta</taxon>
        <taxon>Tracheophyta</taxon>
        <taxon>Spermatophyta</taxon>
        <taxon>Magnoliopsida</taxon>
        <taxon>eudicotyledons</taxon>
        <taxon>Gunneridae</taxon>
        <taxon>Pentapetalae</taxon>
        <taxon>rosids</taxon>
        <taxon>malvids</taxon>
        <taxon>Malvales</taxon>
        <taxon>Malvaceae</taxon>
        <taxon>Malvoideae</taxon>
        <taxon>Gossypium</taxon>
    </lineage>
</organism>
<dbReference type="InterPro" id="IPR053134">
    <property type="entry name" value="RNA-dir_DNA_polymerase"/>
</dbReference>
<keyword evidence="2" id="KW-1185">Reference proteome</keyword>
<dbReference type="AlphaFoldDB" id="A0A5B6UWB3"/>
<dbReference type="InterPro" id="IPR043128">
    <property type="entry name" value="Rev_trsase/Diguanyl_cyclase"/>
</dbReference>
<dbReference type="Gene3D" id="3.30.70.270">
    <property type="match status" value="1"/>
</dbReference>
<name>A0A5B6UWB3_9ROSI</name>